<dbReference type="AlphaFoldDB" id="A0A4R2LG71"/>
<dbReference type="Pfam" id="PF01206">
    <property type="entry name" value="TusA"/>
    <property type="match status" value="1"/>
</dbReference>
<evidence type="ECO:0000259" key="2">
    <source>
        <dbReference type="PROSITE" id="PS01148"/>
    </source>
</evidence>
<dbReference type="OrthoDB" id="9797352at2"/>
<dbReference type="PANTHER" id="PTHR33279:SF6">
    <property type="entry name" value="SULFUR CARRIER PROTEIN YEDF-RELATED"/>
    <property type="match status" value="1"/>
</dbReference>
<name>A0A4R2LG71_9GAMM</name>
<reference evidence="3 4" key="1">
    <citation type="submission" date="2019-03" db="EMBL/GenBank/DDBJ databases">
        <title>Genomic Encyclopedia of Type Strains, Phase IV (KMG-IV): sequencing the most valuable type-strain genomes for metagenomic binning, comparative biology and taxonomic classification.</title>
        <authorList>
            <person name="Goeker M."/>
        </authorList>
    </citation>
    <scope>NUCLEOTIDE SEQUENCE [LARGE SCALE GENOMIC DNA]</scope>
    <source>
        <strain evidence="3 4">DSM 25287</strain>
    </source>
</reference>
<dbReference type="PROSITE" id="PS01148">
    <property type="entry name" value="UPF0033"/>
    <property type="match status" value="1"/>
</dbReference>
<dbReference type="Proteomes" id="UP000295765">
    <property type="component" value="Unassembled WGS sequence"/>
</dbReference>
<sequence length="75" mass="8502">MIIDRTLDLSGLVCPLPLLKTKQALAKMDAGETIRIVATDKSVVVDFRVFIDRFGHELIEFTESPEHFVFVLRKA</sequence>
<dbReference type="InterPro" id="IPR036868">
    <property type="entry name" value="TusA-like_sf"/>
</dbReference>
<dbReference type="RefSeq" id="WP_132540084.1">
    <property type="nucleotide sequence ID" value="NZ_SLWY01000006.1"/>
</dbReference>
<keyword evidence="4" id="KW-1185">Reference proteome</keyword>
<dbReference type="SUPFAM" id="SSF64307">
    <property type="entry name" value="SirA-like"/>
    <property type="match status" value="1"/>
</dbReference>
<protein>
    <submittedName>
        <fullName evidence="3">tRNA 2-thiouridine synthesizing protein A</fullName>
    </submittedName>
</protein>
<feature type="domain" description="UPF0033" evidence="2">
    <location>
        <begin position="7"/>
        <end position="31"/>
    </location>
</feature>
<proteinExistence type="inferred from homology"/>
<evidence type="ECO:0000256" key="1">
    <source>
        <dbReference type="ARBA" id="ARBA00008984"/>
    </source>
</evidence>
<dbReference type="PANTHER" id="PTHR33279">
    <property type="entry name" value="SULFUR CARRIER PROTEIN YEDF-RELATED"/>
    <property type="match status" value="1"/>
</dbReference>
<evidence type="ECO:0000313" key="4">
    <source>
        <dbReference type="Proteomes" id="UP000295765"/>
    </source>
</evidence>
<comment type="similarity">
    <text evidence="1">Belongs to the sulfur carrier protein TusA family.</text>
</comment>
<dbReference type="CDD" id="cd00291">
    <property type="entry name" value="SirA_YedF_YeeD"/>
    <property type="match status" value="1"/>
</dbReference>
<dbReference type="InterPro" id="IPR001455">
    <property type="entry name" value="TusA-like"/>
</dbReference>
<gene>
    <name evidence="3" type="ORF">EV699_10658</name>
</gene>
<comment type="caution">
    <text evidence="3">The sequence shown here is derived from an EMBL/GenBank/DDBJ whole genome shotgun (WGS) entry which is preliminary data.</text>
</comment>
<organism evidence="3 4">
    <name type="scientific">Plasticicumulans lactativorans</name>
    <dbReference type="NCBI Taxonomy" id="1133106"/>
    <lineage>
        <taxon>Bacteria</taxon>
        <taxon>Pseudomonadati</taxon>
        <taxon>Pseudomonadota</taxon>
        <taxon>Gammaproteobacteria</taxon>
        <taxon>Candidatus Competibacteraceae</taxon>
        <taxon>Plasticicumulans</taxon>
    </lineage>
</organism>
<evidence type="ECO:0000313" key="3">
    <source>
        <dbReference type="EMBL" id="TCO81964.1"/>
    </source>
</evidence>
<dbReference type="Gene3D" id="3.30.110.40">
    <property type="entry name" value="TusA-like domain"/>
    <property type="match status" value="1"/>
</dbReference>
<dbReference type="EMBL" id="SLWY01000006">
    <property type="protein sequence ID" value="TCO81964.1"/>
    <property type="molecule type" value="Genomic_DNA"/>
</dbReference>
<accession>A0A4R2LG71</accession>